<protein>
    <submittedName>
        <fullName evidence="2">Uncharacterized protein</fullName>
    </submittedName>
</protein>
<dbReference type="Proteomes" id="UP001385951">
    <property type="component" value="Unassembled WGS sequence"/>
</dbReference>
<feature type="region of interest" description="Disordered" evidence="1">
    <location>
        <begin position="79"/>
        <end position="106"/>
    </location>
</feature>
<evidence type="ECO:0000313" key="3">
    <source>
        <dbReference type="Proteomes" id="UP001385951"/>
    </source>
</evidence>
<comment type="caution">
    <text evidence="2">The sequence shown here is derived from an EMBL/GenBank/DDBJ whole genome shotgun (WGS) entry which is preliminary data.</text>
</comment>
<dbReference type="AlphaFoldDB" id="A0AAW0GEA1"/>
<evidence type="ECO:0000256" key="1">
    <source>
        <dbReference type="SAM" id="MobiDB-lite"/>
    </source>
</evidence>
<accession>A0AAW0GEA1</accession>
<dbReference type="EMBL" id="JASBNA010000006">
    <property type="protein sequence ID" value="KAK7691091.1"/>
    <property type="molecule type" value="Genomic_DNA"/>
</dbReference>
<keyword evidence="3" id="KW-1185">Reference proteome</keyword>
<name>A0AAW0GEA1_9APHY</name>
<evidence type="ECO:0000313" key="2">
    <source>
        <dbReference type="EMBL" id="KAK7691091.1"/>
    </source>
</evidence>
<proteinExistence type="predicted"/>
<organism evidence="2 3">
    <name type="scientific">Cerrena zonata</name>
    <dbReference type="NCBI Taxonomy" id="2478898"/>
    <lineage>
        <taxon>Eukaryota</taxon>
        <taxon>Fungi</taxon>
        <taxon>Dikarya</taxon>
        <taxon>Basidiomycota</taxon>
        <taxon>Agaricomycotina</taxon>
        <taxon>Agaricomycetes</taxon>
        <taxon>Polyporales</taxon>
        <taxon>Cerrenaceae</taxon>
        <taxon>Cerrena</taxon>
    </lineage>
</organism>
<sequence length="106" mass="11869">MNCLGFGRIFDALRSQAALYRGTCGRFSRLIIAHCEMDNDTLYELVDSCADIVCQRGRFTNNPQVYPYHYPFTRFTPPLRPPRLPAQKPSVLLPDADLDGPPPGGP</sequence>
<reference evidence="2 3" key="1">
    <citation type="submission" date="2022-09" db="EMBL/GenBank/DDBJ databases">
        <authorList>
            <person name="Palmer J.M."/>
        </authorList>
    </citation>
    <scope>NUCLEOTIDE SEQUENCE [LARGE SCALE GENOMIC DNA]</scope>
    <source>
        <strain evidence="2 3">DSM 7382</strain>
    </source>
</reference>
<gene>
    <name evidence="2" type="ORF">QCA50_006194</name>
</gene>